<keyword evidence="14" id="KW-1185">Reference proteome</keyword>
<reference evidence="13 14" key="1">
    <citation type="journal article" date="2018" name="Sci. Rep.">
        <title>Comparative analysis of the Pocillopora damicornis genome highlights role of immune system in coral evolution.</title>
        <authorList>
            <person name="Cunning R."/>
            <person name="Bay R.A."/>
            <person name="Gillette P."/>
            <person name="Baker A.C."/>
            <person name="Traylor-Knowles N."/>
        </authorList>
    </citation>
    <scope>NUCLEOTIDE SEQUENCE [LARGE SCALE GENOMIC DNA]</scope>
    <source>
        <strain evidence="13">RSMAS</strain>
        <tissue evidence="13">Whole animal</tissue>
    </source>
</reference>
<organism evidence="13 14">
    <name type="scientific">Pocillopora damicornis</name>
    <name type="common">Cauliflower coral</name>
    <name type="synonym">Millepora damicornis</name>
    <dbReference type="NCBI Taxonomy" id="46731"/>
    <lineage>
        <taxon>Eukaryota</taxon>
        <taxon>Metazoa</taxon>
        <taxon>Cnidaria</taxon>
        <taxon>Anthozoa</taxon>
        <taxon>Hexacorallia</taxon>
        <taxon>Scleractinia</taxon>
        <taxon>Astrocoeniina</taxon>
        <taxon>Pocilloporidae</taxon>
        <taxon>Pocillopora</taxon>
    </lineage>
</organism>
<keyword evidence="4 11" id="KW-1133">Transmembrane helix</keyword>
<dbReference type="InterPro" id="IPR047526">
    <property type="entry name" value="TNR19/27/EDAR"/>
</dbReference>
<dbReference type="PROSITE" id="PS00652">
    <property type="entry name" value="TNFR_NGFR_1"/>
    <property type="match status" value="2"/>
</dbReference>
<feature type="transmembrane region" description="Helical" evidence="11">
    <location>
        <begin position="304"/>
        <end position="328"/>
    </location>
</feature>
<evidence type="ECO:0000256" key="3">
    <source>
        <dbReference type="ARBA" id="ARBA00022737"/>
    </source>
</evidence>
<dbReference type="OrthoDB" id="5989299at2759"/>
<evidence type="ECO:0000256" key="5">
    <source>
        <dbReference type="ARBA" id="ARBA00023136"/>
    </source>
</evidence>
<comment type="caution">
    <text evidence="13">The sequence shown here is derived from an EMBL/GenBank/DDBJ whole genome shotgun (WGS) entry which is preliminary data.</text>
</comment>
<protein>
    <recommendedName>
        <fullName evidence="12">TNFR-Cys domain-containing protein</fullName>
    </recommendedName>
</protein>
<dbReference type="EMBL" id="RCHS01000744">
    <property type="protein sequence ID" value="RMX57068.1"/>
    <property type="molecule type" value="Genomic_DNA"/>
</dbReference>
<gene>
    <name evidence="13" type="ORF">pdam_00008207</name>
</gene>
<feature type="disulfide bond" evidence="9">
    <location>
        <begin position="179"/>
        <end position="197"/>
    </location>
</feature>
<evidence type="ECO:0000313" key="14">
    <source>
        <dbReference type="Proteomes" id="UP000275408"/>
    </source>
</evidence>
<feature type="compositionally biased region" description="Polar residues" evidence="10">
    <location>
        <begin position="366"/>
        <end position="394"/>
    </location>
</feature>
<evidence type="ECO:0000313" key="13">
    <source>
        <dbReference type="EMBL" id="RMX57068.1"/>
    </source>
</evidence>
<evidence type="ECO:0000256" key="6">
    <source>
        <dbReference type="ARBA" id="ARBA00023157"/>
    </source>
</evidence>
<dbReference type="InterPro" id="IPR001368">
    <property type="entry name" value="TNFR/NGFR_Cys_rich_reg"/>
</dbReference>
<dbReference type="GO" id="GO:0046330">
    <property type="term" value="P:positive regulation of JNK cascade"/>
    <property type="evidence" value="ECO:0007669"/>
    <property type="project" value="InterPro"/>
</dbReference>
<dbReference type="Proteomes" id="UP000275408">
    <property type="component" value="Unassembled WGS sequence"/>
</dbReference>
<comment type="subcellular location">
    <subcellularLocation>
        <location evidence="1">Membrane</location>
        <topology evidence="1">Single-pass membrane protein</topology>
    </subcellularLocation>
</comment>
<evidence type="ECO:0000256" key="7">
    <source>
        <dbReference type="ARBA" id="ARBA00023170"/>
    </source>
</evidence>
<evidence type="ECO:0000256" key="9">
    <source>
        <dbReference type="PROSITE-ProRule" id="PRU00206"/>
    </source>
</evidence>
<dbReference type="PANTHER" id="PTHR12120:SF10">
    <property type="entry name" value="TNFR-CYS DOMAIN-CONTAINING PROTEIN"/>
    <property type="match status" value="1"/>
</dbReference>
<dbReference type="Gene3D" id="2.10.50.10">
    <property type="entry name" value="Tumor Necrosis Factor Receptor, subunit A, domain 2"/>
    <property type="match status" value="1"/>
</dbReference>
<feature type="disulfide bond" evidence="9">
    <location>
        <begin position="158"/>
        <end position="173"/>
    </location>
</feature>
<feature type="non-terminal residue" evidence="13">
    <location>
        <position position="394"/>
    </location>
</feature>
<dbReference type="PANTHER" id="PTHR12120">
    <property type="entry name" value="TNFR-CYS DOMAIN-CONTAINING PROTEIN"/>
    <property type="match status" value="1"/>
</dbReference>
<feature type="disulfide bond" evidence="9">
    <location>
        <begin position="176"/>
        <end position="189"/>
    </location>
</feature>
<evidence type="ECO:0000256" key="2">
    <source>
        <dbReference type="ARBA" id="ARBA00022692"/>
    </source>
</evidence>
<proteinExistence type="predicted"/>
<evidence type="ECO:0000256" key="8">
    <source>
        <dbReference type="ARBA" id="ARBA00023180"/>
    </source>
</evidence>
<dbReference type="PROSITE" id="PS50050">
    <property type="entry name" value="TNFR_NGFR_2"/>
    <property type="match status" value="1"/>
</dbReference>
<keyword evidence="5 11" id="KW-0472">Membrane</keyword>
<dbReference type="STRING" id="46731.A0A3M6UUS5"/>
<evidence type="ECO:0000259" key="12">
    <source>
        <dbReference type="PROSITE" id="PS50050"/>
    </source>
</evidence>
<keyword evidence="7" id="KW-0675">Receptor</keyword>
<dbReference type="GO" id="GO:0043123">
    <property type="term" value="P:positive regulation of canonical NF-kappaB signal transduction"/>
    <property type="evidence" value="ECO:0007669"/>
    <property type="project" value="InterPro"/>
</dbReference>
<feature type="compositionally biased region" description="Basic and acidic residues" evidence="10">
    <location>
        <begin position="339"/>
        <end position="365"/>
    </location>
</feature>
<accession>A0A3M6UUS5</accession>
<keyword evidence="6 9" id="KW-1015">Disulfide bond</keyword>
<evidence type="ECO:0000256" key="1">
    <source>
        <dbReference type="ARBA" id="ARBA00004167"/>
    </source>
</evidence>
<evidence type="ECO:0000256" key="11">
    <source>
        <dbReference type="SAM" id="Phobius"/>
    </source>
</evidence>
<keyword evidence="2 11" id="KW-0812">Transmembrane</keyword>
<evidence type="ECO:0000256" key="4">
    <source>
        <dbReference type="ARBA" id="ARBA00022989"/>
    </source>
</evidence>
<dbReference type="GO" id="GO:0038023">
    <property type="term" value="F:signaling receptor activity"/>
    <property type="evidence" value="ECO:0007669"/>
    <property type="project" value="InterPro"/>
</dbReference>
<keyword evidence="3" id="KW-0677">Repeat</keyword>
<feature type="repeat" description="TNFR-Cys" evidence="9">
    <location>
        <begin position="157"/>
        <end position="197"/>
    </location>
</feature>
<dbReference type="GO" id="GO:0016020">
    <property type="term" value="C:membrane"/>
    <property type="evidence" value="ECO:0007669"/>
    <property type="project" value="UniProtKB-SubCell"/>
</dbReference>
<name>A0A3M6UUS5_POCDA</name>
<keyword evidence="8" id="KW-0325">Glycoprotein</keyword>
<feature type="domain" description="TNFR-Cys" evidence="12">
    <location>
        <begin position="157"/>
        <end position="197"/>
    </location>
</feature>
<sequence length="394" mass="42871">MRTAYQKTPVADRHSRAAIIGAAVGVPLAVVLLLLVICYFLKRKSNHRVNKRVNDAERSQETRGKEESDVCKLSIEESEATSPSVEETLPPDYNNTGKPFMSFSKFVSPCHGDSIAIYNSTSGAVKCQACVKCPQGRGLSVQCSSVQSPETPIVCEPCVHGKTYSSGKDAGACLSCENCEEYRETIKACTLTSKAVCGKCKPGAYQDDQLTRLCQPCSRCCDDQDDQVEPQCQEMPENKRCSFHRSHVCSKVITRANFSSVSSVETNHTASLVLVSSPTSQVTTSSSMHTAYQKTPVADRPSRAAIIGAAVGVTLAVVLLLLVICYFLKKKSNHRVNKRVNDAERPQETRSKKESSGTDLERLNTERSQTAEDSNATSPGSKETQILVQNSTGQ</sequence>
<feature type="region of interest" description="Disordered" evidence="10">
    <location>
        <begin position="336"/>
        <end position="394"/>
    </location>
</feature>
<evidence type="ECO:0000256" key="10">
    <source>
        <dbReference type="SAM" id="MobiDB-lite"/>
    </source>
</evidence>
<dbReference type="AlphaFoldDB" id="A0A3M6UUS5"/>
<feature type="transmembrane region" description="Helical" evidence="11">
    <location>
        <begin position="20"/>
        <end position="42"/>
    </location>
</feature>